<comment type="caution">
    <text evidence="8">The sequence shown here is derived from an EMBL/GenBank/DDBJ whole genome shotgun (WGS) entry which is preliminary data.</text>
</comment>
<feature type="domain" description="UDP N-acetylglucosamine O-acyltransferase C-terminal" evidence="7">
    <location>
        <begin position="175"/>
        <end position="256"/>
    </location>
</feature>
<evidence type="ECO:0000313" key="8">
    <source>
        <dbReference type="EMBL" id="MCS3902529.1"/>
    </source>
</evidence>
<reference evidence="8" key="1">
    <citation type="submission" date="2022-08" db="EMBL/GenBank/DDBJ databases">
        <title>Genomic Encyclopedia of Type Strains, Phase III (KMG-III): the genomes of soil and plant-associated and newly described type strains.</title>
        <authorList>
            <person name="Whitman W."/>
        </authorList>
    </citation>
    <scope>NUCLEOTIDE SEQUENCE</scope>
    <source>
        <strain evidence="8">HMT 1</strain>
    </source>
</reference>
<keyword evidence="3 6" id="KW-0808">Transferase</keyword>
<dbReference type="InterPro" id="IPR011004">
    <property type="entry name" value="Trimer_LpxA-like_sf"/>
</dbReference>
<protein>
    <recommendedName>
        <fullName evidence="6">Acyl-[acyl-carrier-protein]--UDP-N-acetylglucosamine O-acyltransferase</fullName>
        <shortName evidence="6">UDP-N-acetylglucosamine acyltransferase</shortName>
        <ecNumber evidence="6">2.3.1.129</ecNumber>
    </recommendedName>
</protein>
<evidence type="ECO:0000259" key="7">
    <source>
        <dbReference type="Pfam" id="PF13720"/>
    </source>
</evidence>
<name>A0AAE3L0H7_9GAMM</name>
<dbReference type="PANTHER" id="PTHR43480">
    <property type="entry name" value="ACYL-[ACYL-CARRIER-PROTEIN]--UDP-N-ACETYLGLUCOSAMINE O-ACYLTRANSFERASE"/>
    <property type="match status" value="1"/>
</dbReference>
<proteinExistence type="inferred from homology"/>
<sequence length="257" mass="27957">MIHATAIIDPAAQIDESADIGPYSVIGSEVEIGADTVVGSHVTITGPTRIGRNNQIYQFCSIGECPQDKKFSGEKESSLVIGDGNVIREYCSLNRGTAQGGGTTRIGNYNWIMAYVHVAHDCIVGNHNTLANNATLAGHVIIDDYVTLGGFTGIHQFCHIGSYSFMAISSVIVKDVPPYLMVAGNTARPCGLNKEGLKRHGFTVDTINAIKKAYKILYRDGLMLNQAMEKLTELAIDFDEVSRFVEFIRNSKRGVVR</sequence>
<dbReference type="NCBIfam" id="TIGR01852">
    <property type="entry name" value="lipid_A_lpxA"/>
    <property type="match status" value="1"/>
</dbReference>
<dbReference type="InterPro" id="IPR010137">
    <property type="entry name" value="Lipid_A_LpxA"/>
</dbReference>
<evidence type="ECO:0000313" key="9">
    <source>
        <dbReference type="Proteomes" id="UP001204445"/>
    </source>
</evidence>
<dbReference type="Gene3D" id="1.20.1180.10">
    <property type="entry name" value="Udp N-acetylglucosamine O-acyltransferase, C-terminal domain"/>
    <property type="match status" value="1"/>
</dbReference>
<dbReference type="GO" id="GO:0008780">
    <property type="term" value="F:acyl-[acyl-carrier-protein]-UDP-N-acetylglucosamine O-acyltransferase activity"/>
    <property type="evidence" value="ECO:0007669"/>
    <property type="project" value="UniProtKB-UniRule"/>
</dbReference>
<keyword evidence="6" id="KW-0963">Cytoplasm</keyword>
<dbReference type="Pfam" id="PF13720">
    <property type="entry name" value="Acetyltransf_11"/>
    <property type="match status" value="1"/>
</dbReference>
<dbReference type="InterPro" id="IPR001451">
    <property type="entry name" value="Hexapep"/>
</dbReference>
<evidence type="ECO:0000256" key="4">
    <source>
        <dbReference type="ARBA" id="ARBA00023098"/>
    </source>
</evidence>
<dbReference type="GO" id="GO:0005737">
    <property type="term" value="C:cytoplasm"/>
    <property type="evidence" value="ECO:0007669"/>
    <property type="project" value="UniProtKB-SubCell"/>
</dbReference>
<dbReference type="GO" id="GO:0016020">
    <property type="term" value="C:membrane"/>
    <property type="evidence" value="ECO:0007669"/>
    <property type="project" value="GOC"/>
</dbReference>
<comment type="subcellular location">
    <subcellularLocation>
        <location evidence="6">Cytoplasm</location>
    </subcellularLocation>
</comment>
<keyword evidence="2 6" id="KW-0441">Lipid A biosynthesis</keyword>
<dbReference type="InterPro" id="IPR037157">
    <property type="entry name" value="Acetyltransf_C_sf"/>
</dbReference>
<evidence type="ECO:0000256" key="3">
    <source>
        <dbReference type="ARBA" id="ARBA00022679"/>
    </source>
</evidence>
<dbReference type="Gene3D" id="2.160.10.10">
    <property type="entry name" value="Hexapeptide repeat proteins"/>
    <property type="match status" value="1"/>
</dbReference>
<dbReference type="RefSeq" id="WP_259054072.1">
    <property type="nucleotide sequence ID" value="NZ_JANUCT010000003.1"/>
</dbReference>
<evidence type="ECO:0000256" key="5">
    <source>
        <dbReference type="ARBA" id="ARBA00023315"/>
    </source>
</evidence>
<dbReference type="EMBL" id="JANUCT010000003">
    <property type="protein sequence ID" value="MCS3902529.1"/>
    <property type="molecule type" value="Genomic_DNA"/>
</dbReference>
<dbReference type="AlphaFoldDB" id="A0AAE3L0H7"/>
<comment type="function">
    <text evidence="6">Involved in the biosynthesis of lipid A, a phosphorylated glycolipid that anchors the lipopolysaccharide to the outer membrane of the cell.</text>
</comment>
<dbReference type="GO" id="GO:0009245">
    <property type="term" value="P:lipid A biosynthetic process"/>
    <property type="evidence" value="ECO:0007669"/>
    <property type="project" value="UniProtKB-UniRule"/>
</dbReference>
<dbReference type="CDD" id="cd03351">
    <property type="entry name" value="LbH_UDP-GlcNAc_AT"/>
    <property type="match status" value="1"/>
</dbReference>
<dbReference type="PANTHER" id="PTHR43480:SF1">
    <property type="entry name" value="ACYL-[ACYL-CARRIER-PROTEIN]--UDP-N-ACETYLGLUCOSAMINE O-ACYLTRANSFERASE, MITOCHONDRIAL-RELATED"/>
    <property type="match status" value="1"/>
</dbReference>
<keyword evidence="6" id="KW-0677">Repeat</keyword>
<comment type="subunit">
    <text evidence="6">Homotrimer.</text>
</comment>
<dbReference type="Proteomes" id="UP001204445">
    <property type="component" value="Unassembled WGS sequence"/>
</dbReference>
<accession>A0AAE3L0H7</accession>
<comment type="catalytic activity">
    <reaction evidence="6">
        <text>a (3R)-hydroxyacyl-[ACP] + UDP-N-acetyl-alpha-D-glucosamine = a UDP-3-O-[(3R)-3-hydroxyacyl]-N-acetyl-alpha-D-glucosamine + holo-[ACP]</text>
        <dbReference type="Rhea" id="RHEA:67812"/>
        <dbReference type="Rhea" id="RHEA-COMP:9685"/>
        <dbReference type="Rhea" id="RHEA-COMP:9945"/>
        <dbReference type="ChEBI" id="CHEBI:57705"/>
        <dbReference type="ChEBI" id="CHEBI:64479"/>
        <dbReference type="ChEBI" id="CHEBI:78827"/>
        <dbReference type="ChEBI" id="CHEBI:173225"/>
        <dbReference type="EC" id="2.3.1.129"/>
    </reaction>
</comment>
<dbReference type="NCBIfam" id="NF003657">
    <property type="entry name" value="PRK05289.1"/>
    <property type="match status" value="1"/>
</dbReference>
<dbReference type="HAMAP" id="MF_00387">
    <property type="entry name" value="LpxA"/>
    <property type="match status" value="1"/>
</dbReference>
<comment type="pathway">
    <text evidence="6">Glycolipid biosynthesis; lipid IV(A) biosynthesis; lipid IV(A) from (3R)-3-hydroxytetradecanoyl-[acyl-carrier-protein] and UDP-N-acetyl-alpha-D-glucosamine: step 1/6.</text>
</comment>
<dbReference type="InterPro" id="IPR029098">
    <property type="entry name" value="Acetyltransf_C"/>
</dbReference>
<evidence type="ECO:0000256" key="2">
    <source>
        <dbReference type="ARBA" id="ARBA00022556"/>
    </source>
</evidence>
<keyword evidence="4 6" id="KW-0443">Lipid metabolism</keyword>
<dbReference type="SUPFAM" id="SSF51161">
    <property type="entry name" value="Trimeric LpxA-like enzymes"/>
    <property type="match status" value="1"/>
</dbReference>
<dbReference type="Pfam" id="PF00132">
    <property type="entry name" value="Hexapep"/>
    <property type="match status" value="2"/>
</dbReference>
<evidence type="ECO:0000256" key="6">
    <source>
        <dbReference type="HAMAP-Rule" id="MF_00387"/>
    </source>
</evidence>
<evidence type="ECO:0000256" key="1">
    <source>
        <dbReference type="ARBA" id="ARBA00022516"/>
    </source>
</evidence>
<gene>
    <name evidence="6" type="primary">lpxA</name>
    <name evidence="8" type="ORF">J2T55_000533</name>
</gene>
<comment type="similarity">
    <text evidence="6">Belongs to the transferase hexapeptide repeat family. LpxA subfamily.</text>
</comment>
<keyword evidence="1 6" id="KW-0444">Lipid biosynthesis</keyword>
<dbReference type="PIRSF" id="PIRSF000456">
    <property type="entry name" value="UDP-GlcNAc_acltr"/>
    <property type="match status" value="1"/>
</dbReference>
<keyword evidence="9" id="KW-1185">Reference proteome</keyword>
<organism evidence="8 9">
    <name type="scientific">Methylohalomonas lacus</name>
    <dbReference type="NCBI Taxonomy" id="398773"/>
    <lineage>
        <taxon>Bacteria</taxon>
        <taxon>Pseudomonadati</taxon>
        <taxon>Pseudomonadota</taxon>
        <taxon>Gammaproteobacteria</taxon>
        <taxon>Methylohalomonadales</taxon>
        <taxon>Methylohalomonadaceae</taxon>
        <taxon>Methylohalomonas</taxon>
    </lineage>
</organism>
<keyword evidence="5 6" id="KW-0012">Acyltransferase</keyword>
<dbReference type="EC" id="2.3.1.129" evidence="6"/>